<organism evidence="3">
    <name type="scientific">Sinomonas puerhi</name>
    <dbReference type="NCBI Taxonomy" id="3238584"/>
    <lineage>
        <taxon>Bacteria</taxon>
        <taxon>Bacillati</taxon>
        <taxon>Actinomycetota</taxon>
        <taxon>Actinomycetes</taxon>
        <taxon>Micrococcales</taxon>
        <taxon>Micrococcaceae</taxon>
        <taxon>Sinomonas</taxon>
    </lineage>
</organism>
<dbReference type="SMART" id="SM00530">
    <property type="entry name" value="HTH_XRE"/>
    <property type="match status" value="1"/>
</dbReference>
<evidence type="ECO:0000259" key="2">
    <source>
        <dbReference type="PROSITE" id="PS50943"/>
    </source>
</evidence>
<dbReference type="SUPFAM" id="SSF47413">
    <property type="entry name" value="lambda repressor-like DNA-binding domains"/>
    <property type="match status" value="1"/>
</dbReference>
<dbReference type="InterPro" id="IPR001387">
    <property type="entry name" value="Cro/C1-type_HTH"/>
</dbReference>
<dbReference type="KEGG" id="spue:AB5L97_14395"/>
<feature type="region of interest" description="Disordered" evidence="1">
    <location>
        <begin position="164"/>
        <end position="188"/>
    </location>
</feature>
<dbReference type="RefSeq" id="WP_369045152.1">
    <property type="nucleotide sequence ID" value="NZ_CP163302.1"/>
</dbReference>
<dbReference type="InterPro" id="IPR010982">
    <property type="entry name" value="Lambda_DNA-bd_dom_sf"/>
</dbReference>
<dbReference type="EMBL" id="CP163302">
    <property type="protein sequence ID" value="XDP44454.1"/>
    <property type="molecule type" value="Genomic_DNA"/>
</dbReference>
<accession>A0AB39L2B4</accession>
<dbReference type="Pfam" id="PF13560">
    <property type="entry name" value="HTH_31"/>
    <property type="match status" value="1"/>
</dbReference>
<reference evidence="3" key="1">
    <citation type="submission" date="2024-07" db="EMBL/GenBank/DDBJ databases">
        <authorList>
            <person name="fu j."/>
        </authorList>
    </citation>
    <scope>NUCLEOTIDE SEQUENCE</scope>
    <source>
        <strain evidence="3">P10A9</strain>
    </source>
</reference>
<dbReference type="GO" id="GO:0003677">
    <property type="term" value="F:DNA binding"/>
    <property type="evidence" value="ECO:0007669"/>
    <property type="project" value="InterPro"/>
</dbReference>
<dbReference type="PROSITE" id="PS50943">
    <property type="entry name" value="HTH_CROC1"/>
    <property type="match status" value="1"/>
</dbReference>
<gene>
    <name evidence="3" type="ORF">AB5L97_14395</name>
</gene>
<feature type="domain" description="HTH cro/C1-type" evidence="2">
    <location>
        <begin position="25"/>
        <end position="81"/>
    </location>
</feature>
<evidence type="ECO:0000313" key="3">
    <source>
        <dbReference type="EMBL" id="XDP44454.1"/>
    </source>
</evidence>
<feature type="compositionally biased region" description="Basic and acidic residues" evidence="1">
    <location>
        <begin position="173"/>
        <end position="188"/>
    </location>
</feature>
<protein>
    <submittedName>
        <fullName evidence="3">Helix-turn-helix transcriptional regulator</fullName>
    </submittedName>
</protein>
<evidence type="ECO:0000256" key="1">
    <source>
        <dbReference type="SAM" id="MobiDB-lite"/>
    </source>
</evidence>
<sequence length="188" mass="20762">MGRDLRGRTGDEEQARLAAGLGAELRRLRHAHGLTQQRLGDLAGIGRWHVSHLELGKRRPSVDALAALARVLGSPLAHEGLLDHLADLTGDSLRATVPRKRRRPTNKHRLQAVAQLEQQTAWARLEVQRREGIGIPVPEHLRKLADGTALENARAVLAFDSRSASRPLTSTNTRRDATVSTPERRHTP</sequence>
<dbReference type="Gene3D" id="1.10.260.40">
    <property type="entry name" value="lambda repressor-like DNA-binding domains"/>
    <property type="match status" value="1"/>
</dbReference>
<proteinExistence type="predicted"/>
<dbReference type="AlphaFoldDB" id="A0AB39L2B4"/>
<dbReference type="CDD" id="cd00093">
    <property type="entry name" value="HTH_XRE"/>
    <property type="match status" value="1"/>
</dbReference>
<name>A0AB39L2B4_9MICC</name>